<dbReference type="HOGENOM" id="CLU_1469262_0_0_1"/>
<dbReference type="EMBL" id="KN823011">
    <property type="protein sequence ID" value="KIO27303.1"/>
    <property type="molecule type" value="Genomic_DNA"/>
</dbReference>
<feature type="region of interest" description="Disordered" evidence="1">
    <location>
        <begin position="30"/>
        <end position="52"/>
    </location>
</feature>
<evidence type="ECO:0000256" key="1">
    <source>
        <dbReference type="SAM" id="MobiDB-lite"/>
    </source>
</evidence>
<gene>
    <name evidence="2" type="ORF">M407DRAFT_7369</name>
</gene>
<sequence>MILKGMHSQGQIVRKRRGEIESTGMLTRRSPAVSYPGCRRAGRNEQSKMQRADDNPVANLAQGWCLEGVQWRQQMTPAVTATDTARCPADAPEEFENTASPFGVSRPRRRDFRRLPCPDLDLKLSTRAAIALRKSNQRLVAVELSGRKATHHSRQRQNAEQSVLRELGWAVSRSLSIDGGRDGA</sequence>
<protein>
    <submittedName>
        <fullName evidence="2">Uncharacterized protein</fullName>
    </submittedName>
</protein>
<organism evidence="2 3">
    <name type="scientific">Tulasnella calospora MUT 4182</name>
    <dbReference type="NCBI Taxonomy" id="1051891"/>
    <lineage>
        <taxon>Eukaryota</taxon>
        <taxon>Fungi</taxon>
        <taxon>Dikarya</taxon>
        <taxon>Basidiomycota</taxon>
        <taxon>Agaricomycotina</taxon>
        <taxon>Agaricomycetes</taxon>
        <taxon>Cantharellales</taxon>
        <taxon>Tulasnellaceae</taxon>
        <taxon>Tulasnella</taxon>
    </lineage>
</organism>
<keyword evidence="3" id="KW-1185">Reference proteome</keyword>
<proteinExistence type="predicted"/>
<dbReference type="AlphaFoldDB" id="A0A0C3L0T4"/>
<reference evidence="2 3" key="1">
    <citation type="submission" date="2014-04" db="EMBL/GenBank/DDBJ databases">
        <authorList>
            <consortium name="DOE Joint Genome Institute"/>
            <person name="Kuo A."/>
            <person name="Girlanda M."/>
            <person name="Perotto S."/>
            <person name="Kohler A."/>
            <person name="Nagy L.G."/>
            <person name="Floudas D."/>
            <person name="Copeland A."/>
            <person name="Barry K.W."/>
            <person name="Cichocki N."/>
            <person name="Veneault-Fourrey C."/>
            <person name="LaButti K."/>
            <person name="Lindquist E.A."/>
            <person name="Lipzen A."/>
            <person name="Lundell T."/>
            <person name="Morin E."/>
            <person name="Murat C."/>
            <person name="Sun H."/>
            <person name="Tunlid A."/>
            <person name="Henrissat B."/>
            <person name="Grigoriev I.V."/>
            <person name="Hibbett D.S."/>
            <person name="Martin F."/>
            <person name="Nordberg H.P."/>
            <person name="Cantor M.N."/>
            <person name="Hua S.X."/>
        </authorList>
    </citation>
    <scope>NUCLEOTIDE SEQUENCE [LARGE SCALE GENOMIC DNA]</scope>
    <source>
        <strain evidence="2 3">MUT 4182</strain>
    </source>
</reference>
<feature type="compositionally biased region" description="Basic and acidic residues" evidence="1">
    <location>
        <begin position="42"/>
        <end position="52"/>
    </location>
</feature>
<evidence type="ECO:0000313" key="3">
    <source>
        <dbReference type="Proteomes" id="UP000054248"/>
    </source>
</evidence>
<reference evidence="3" key="2">
    <citation type="submission" date="2015-01" db="EMBL/GenBank/DDBJ databases">
        <title>Evolutionary Origins and Diversification of the Mycorrhizal Mutualists.</title>
        <authorList>
            <consortium name="DOE Joint Genome Institute"/>
            <consortium name="Mycorrhizal Genomics Consortium"/>
            <person name="Kohler A."/>
            <person name="Kuo A."/>
            <person name="Nagy L.G."/>
            <person name="Floudas D."/>
            <person name="Copeland A."/>
            <person name="Barry K.W."/>
            <person name="Cichocki N."/>
            <person name="Veneault-Fourrey C."/>
            <person name="LaButti K."/>
            <person name="Lindquist E.A."/>
            <person name="Lipzen A."/>
            <person name="Lundell T."/>
            <person name="Morin E."/>
            <person name="Murat C."/>
            <person name="Riley R."/>
            <person name="Ohm R."/>
            <person name="Sun H."/>
            <person name="Tunlid A."/>
            <person name="Henrissat B."/>
            <person name="Grigoriev I.V."/>
            <person name="Hibbett D.S."/>
            <person name="Martin F."/>
        </authorList>
    </citation>
    <scope>NUCLEOTIDE SEQUENCE [LARGE SCALE GENOMIC DNA]</scope>
    <source>
        <strain evidence="3">MUT 4182</strain>
    </source>
</reference>
<dbReference type="Proteomes" id="UP000054248">
    <property type="component" value="Unassembled WGS sequence"/>
</dbReference>
<evidence type="ECO:0000313" key="2">
    <source>
        <dbReference type="EMBL" id="KIO27303.1"/>
    </source>
</evidence>
<name>A0A0C3L0T4_9AGAM</name>
<accession>A0A0C3L0T4</accession>